<comment type="caution">
    <text evidence="1">The sequence shown here is derived from an EMBL/GenBank/DDBJ whole genome shotgun (WGS) entry which is preliminary data.</text>
</comment>
<organism evidence="1 2">
    <name type="scientific">Neobacillus piezotolerans</name>
    <dbReference type="NCBI Taxonomy" id="2259171"/>
    <lineage>
        <taxon>Bacteria</taxon>
        <taxon>Bacillati</taxon>
        <taxon>Bacillota</taxon>
        <taxon>Bacilli</taxon>
        <taxon>Bacillales</taxon>
        <taxon>Bacillaceae</taxon>
        <taxon>Neobacillus</taxon>
    </lineage>
</organism>
<gene>
    <name evidence="1" type="ORF">DRW41_05380</name>
</gene>
<dbReference type="RefSeq" id="WP_115450960.1">
    <property type="nucleotide sequence ID" value="NZ_QNQT01000002.1"/>
</dbReference>
<sequence>MPSKNVTIEDIVKAVLNDTEEIEMLEGEIKKLVGVANKLTDFLIPEKRGYCEYNTMFTYDQDIAGLMEPFKTREEKETIINNALRLYFSTIKQKESG</sequence>
<dbReference type="AlphaFoldDB" id="A0A3D8GTA0"/>
<evidence type="ECO:0000313" key="2">
    <source>
        <dbReference type="Proteomes" id="UP000257144"/>
    </source>
</evidence>
<accession>A0A3D8GTA0</accession>
<proteinExistence type="predicted"/>
<dbReference type="Proteomes" id="UP000257144">
    <property type="component" value="Unassembled WGS sequence"/>
</dbReference>
<protein>
    <submittedName>
        <fullName evidence="1">Uncharacterized protein</fullName>
    </submittedName>
</protein>
<evidence type="ECO:0000313" key="1">
    <source>
        <dbReference type="EMBL" id="RDU37286.1"/>
    </source>
</evidence>
<keyword evidence="2" id="KW-1185">Reference proteome</keyword>
<name>A0A3D8GTA0_9BACI</name>
<dbReference type="EMBL" id="QNQT01000002">
    <property type="protein sequence ID" value="RDU37286.1"/>
    <property type="molecule type" value="Genomic_DNA"/>
</dbReference>
<reference evidence="1 2" key="1">
    <citation type="submission" date="2018-07" db="EMBL/GenBank/DDBJ databases">
        <title>Bacillus sp. YLB-04 draft genome sequence.</title>
        <authorList>
            <person name="Yu L."/>
            <person name="Tang X."/>
        </authorList>
    </citation>
    <scope>NUCLEOTIDE SEQUENCE [LARGE SCALE GENOMIC DNA]</scope>
    <source>
        <strain evidence="1 2">YLB-04</strain>
    </source>
</reference>